<protein>
    <submittedName>
        <fullName evidence="1">Uncharacterized protein</fullName>
    </submittedName>
</protein>
<gene>
    <name evidence="1" type="ORF">LCGC14_2365340</name>
</gene>
<organism evidence="1">
    <name type="scientific">marine sediment metagenome</name>
    <dbReference type="NCBI Taxonomy" id="412755"/>
    <lineage>
        <taxon>unclassified sequences</taxon>
        <taxon>metagenomes</taxon>
        <taxon>ecological metagenomes</taxon>
    </lineage>
</organism>
<accession>A0A0F9F068</accession>
<comment type="caution">
    <text evidence="1">The sequence shown here is derived from an EMBL/GenBank/DDBJ whole genome shotgun (WGS) entry which is preliminary data.</text>
</comment>
<sequence>MDEQSYLENFIYQIVIKKNIKVLDLSYQWELKKDIN</sequence>
<proteinExistence type="predicted"/>
<dbReference type="AlphaFoldDB" id="A0A0F9F068"/>
<dbReference type="EMBL" id="LAZR01034746">
    <property type="protein sequence ID" value="KKL44472.1"/>
    <property type="molecule type" value="Genomic_DNA"/>
</dbReference>
<name>A0A0F9F068_9ZZZZ</name>
<reference evidence="1" key="1">
    <citation type="journal article" date="2015" name="Nature">
        <title>Complex archaea that bridge the gap between prokaryotes and eukaryotes.</title>
        <authorList>
            <person name="Spang A."/>
            <person name="Saw J.H."/>
            <person name="Jorgensen S.L."/>
            <person name="Zaremba-Niedzwiedzka K."/>
            <person name="Martijn J."/>
            <person name="Lind A.E."/>
            <person name="van Eijk R."/>
            <person name="Schleper C."/>
            <person name="Guy L."/>
            <person name="Ettema T.J."/>
        </authorList>
    </citation>
    <scope>NUCLEOTIDE SEQUENCE</scope>
</reference>
<evidence type="ECO:0000313" key="1">
    <source>
        <dbReference type="EMBL" id="KKL44472.1"/>
    </source>
</evidence>